<organism evidence="2 3">
    <name type="scientific">Paenibacillus pinisoli</name>
    <dbReference type="NCBI Taxonomy" id="1276110"/>
    <lineage>
        <taxon>Bacteria</taxon>
        <taxon>Bacillati</taxon>
        <taxon>Bacillota</taxon>
        <taxon>Bacilli</taxon>
        <taxon>Bacillales</taxon>
        <taxon>Paenibacillaceae</taxon>
        <taxon>Paenibacillus</taxon>
    </lineage>
</organism>
<reference evidence="2 3" key="1">
    <citation type="submission" date="2018-09" db="EMBL/GenBank/DDBJ databases">
        <title>Paenibacillus aracenensis nov. sp. isolated from a cave in southern Spain.</title>
        <authorList>
            <person name="Jurado V."/>
            <person name="Gutierrez-Patricio S."/>
            <person name="Gonzalez-Pimentel J.L."/>
            <person name="Miller A.Z."/>
            <person name="Laiz L."/>
            <person name="Saiz-Jimenez C."/>
        </authorList>
    </citation>
    <scope>NUCLEOTIDE SEQUENCE [LARGE SCALE GENOMIC DNA]</scope>
    <source>
        <strain evidence="2 3">JCM 19203</strain>
    </source>
</reference>
<gene>
    <name evidence="2" type="ORF">D3P09_08260</name>
</gene>
<proteinExistence type="predicted"/>
<accession>A0A3A6PD54</accession>
<dbReference type="Gene3D" id="1.25.40.10">
    <property type="entry name" value="Tetratricopeptide repeat domain"/>
    <property type="match status" value="1"/>
</dbReference>
<keyword evidence="1" id="KW-0472">Membrane</keyword>
<feature type="transmembrane region" description="Helical" evidence="1">
    <location>
        <begin position="36"/>
        <end position="56"/>
    </location>
</feature>
<sequence length="373" mass="43780">MTKYHKYINSEALGKGASAYTEGLDERKAKKLGLGILRVSFALIVILIILGIAYIMDKPYKRYDQAKSLMENYEFEQAMDIFWGIRDIKDSSVMMEENKYKLAISYLENKDFETSIKLFKELKGYANSAYFINIAKYSQAKAYVLEGQYNKALKLVEEIAKSEGTDNILADIYFHLAENYFKDRIYKEALHYLNLVSPQNEAVKELRTMTNYELGWNALIDKDYSGAIFYFNEIDAGYEDVSERITEANYKLAIQFYEEGKFLRARTIFQQLNGYKESEKYLEDVLFLDSFTGTWVSKPNYYKIIIAGWDIYIYFERSYSTEKNLFDSKLTRKGNRLSTPHEDYYIKDGKLYEENIYETKVYTKESISTYVPK</sequence>
<keyword evidence="3" id="KW-1185">Reference proteome</keyword>
<dbReference type="RefSeq" id="WP_120108881.1">
    <property type="nucleotide sequence ID" value="NZ_QXQB01000002.1"/>
</dbReference>
<dbReference type="OrthoDB" id="129696at2"/>
<keyword evidence="1" id="KW-1133">Transmembrane helix</keyword>
<evidence type="ECO:0000313" key="3">
    <source>
        <dbReference type="Proteomes" id="UP000267798"/>
    </source>
</evidence>
<dbReference type="Proteomes" id="UP000267798">
    <property type="component" value="Unassembled WGS sequence"/>
</dbReference>
<name>A0A3A6PD54_9BACL</name>
<dbReference type="SUPFAM" id="SSF48452">
    <property type="entry name" value="TPR-like"/>
    <property type="match status" value="1"/>
</dbReference>
<evidence type="ECO:0000256" key="1">
    <source>
        <dbReference type="SAM" id="Phobius"/>
    </source>
</evidence>
<keyword evidence="1" id="KW-0812">Transmembrane</keyword>
<dbReference type="InterPro" id="IPR011990">
    <property type="entry name" value="TPR-like_helical_dom_sf"/>
</dbReference>
<evidence type="ECO:0000313" key="2">
    <source>
        <dbReference type="EMBL" id="RJX39422.1"/>
    </source>
</evidence>
<protein>
    <submittedName>
        <fullName evidence="2">Uncharacterized protein</fullName>
    </submittedName>
</protein>
<dbReference type="AlphaFoldDB" id="A0A3A6PD54"/>
<dbReference type="EMBL" id="QXQB01000002">
    <property type="protein sequence ID" value="RJX39422.1"/>
    <property type="molecule type" value="Genomic_DNA"/>
</dbReference>
<comment type="caution">
    <text evidence="2">The sequence shown here is derived from an EMBL/GenBank/DDBJ whole genome shotgun (WGS) entry which is preliminary data.</text>
</comment>